<evidence type="ECO:0008006" key="5">
    <source>
        <dbReference type="Google" id="ProtNLM"/>
    </source>
</evidence>
<keyword evidence="1" id="KW-0808">Transferase</keyword>
<dbReference type="InterPro" id="IPR029044">
    <property type="entry name" value="Nucleotide-diphossugar_trans"/>
</dbReference>
<name>A0A8J3IJ88_9CHLR</name>
<dbReference type="Pfam" id="PF01128">
    <property type="entry name" value="IspD"/>
    <property type="match status" value="1"/>
</dbReference>
<accession>A0A8J3IJ88</accession>
<dbReference type="GO" id="GO:0008299">
    <property type="term" value="P:isoprenoid biosynthetic process"/>
    <property type="evidence" value="ECO:0007669"/>
    <property type="project" value="InterPro"/>
</dbReference>
<dbReference type="AlphaFoldDB" id="A0A8J3IJ88"/>
<dbReference type="PANTHER" id="PTHR32125:SF4">
    <property type="entry name" value="2-C-METHYL-D-ERYTHRITOL 4-PHOSPHATE CYTIDYLYLTRANSFERASE, CHLOROPLASTIC"/>
    <property type="match status" value="1"/>
</dbReference>
<dbReference type="InterPro" id="IPR034683">
    <property type="entry name" value="IspD/TarI"/>
</dbReference>
<dbReference type="InterPro" id="IPR050088">
    <property type="entry name" value="IspD/TarI_cytidylyltransf_bact"/>
</dbReference>
<dbReference type="SUPFAM" id="SSF53448">
    <property type="entry name" value="Nucleotide-diphospho-sugar transferases"/>
    <property type="match status" value="1"/>
</dbReference>
<dbReference type="Gene3D" id="3.90.550.10">
    <property type="entry name" value="Spore Coat Polysaccharide Biosynthesis Protein SpsA, Chain A"/>
    <property type="match status" value="1"/>
</dbReference>
<evidence type="ECO:0000256" key="1">
    <source>
        <dbReference type="ARBA" id="ARBA00022679"/>
    </source>
</evidence>
<sequence>MQETASVVIVAAGASRRMGRDKLWLPLAGRIILAHTIDAFQLSPLISNIVLVTSTERLADARALCQEEQWHKVSAVVVGGSRRQDSVCIGLDTLAPKTRWVMIHDGARPFVTPTIIEAGLQAAQQHMAAVAAVPVKDTIKQVQDGVIHATLDRSQLWAIQTPQVFSFP</sequence>
<protein>
    <recommendedName>
        <fullName evidence="5">2-C-methyl-D-erythritol 4-phosphate cytidylyltransferase</fullName>
    </recommendedName>
</protein>
<dbReference type="PROSITE" id="PS01295">
    <property type="entry name" value="ISPD"/>
    <property type="match status" value="1"/>
</dbReference>
<keyword evidence="2" id="KW-0548">Nucleotidyltransferase</keyword>
<proteinExistence type="predicted"/>
<dbReference type="EMBL" id="BNJK01000001">
    <property type="protein sequence ID" value="GHO95546.1"/>
    <property type="molecule type" value="Genomic_DNA"/>
</dbReference>
<evidence type="ECO:0000256" key="2">
    <source>
        <dbReference type="ARBA" id="ARBA00022695"/>
    </source>
</evidence>
<evidence type="ECO:0000313" key="3">
    <source>
        <dbReference type="EMBL" id="GHO95546.1"/>
    </source>
</evidence>
<dbReference type="InterPro" id="IPR018294">
    <property type="entry name" value="ISPD_synthase_CS"/>
</dbReference>
<dbReference type="CDD" id="cd02516">
    <property type="entry name" value="CDP-ME_synthetase"/>
    <property type="match status" value="1"/>
</dbReference>
<organism evidence="3 4">
    <name type="scientific">Reticulibacter mediterranei</name>
    <dbReference type="NCBI Taxonomy" id="2778369"/>
    <lineage>
        <taxon>Bacteria</taxon>
        <taxon>Bacillati</taxon>
        <taxon>Chloroflexota</taxon>
        <taxon>Ktedonobacteria</taxon>
        <taxon>Ktedonobacterales</taxon>
        <taxon>Reticulibacteraceae</taxon>
        <taxon>Reticulibacter</taxon>
    </lineage>
</organism>
<comment type="caution">
    <text evidence="3">The sequence shown here is derived from an EMBL/GenBank/DDBJ whole genome shotgun (WGS) entry which is preliminary data.</text>
</comment>
<dbReference type="PANTHER" id="PTHR32125">
    <property type="entry name" value="2-C-METHYL-D-ERYTHRITOL 4-PHOSPHATE CYTIDYLYLTRANSFERASE, CHLOROPLASTIC"/>
    <property type="match status" value="1"/>
</dbReference>
<gene>
    <name evidence="3" type="ORF">KSF_055940</name>
</gene>
<evidence type="ECO:0000313" key="4">
    <source>
        <dbReference type="Proteomes" id="UP000597444"/>
    </source>
</evidence>
<keyword evidence="4" id="KW-1185">Reference proteome</keyword>
<dbReference type="Proteomes" id="UP000597444">
    <property type="component" value="Unassembled WGS sequence"/>
</dbReference>
<dbReference type="GO" id="GO:0050518">
    <property type="term" value="F:2-C-methyl-D-erythritol 4-phosphate cytidylyltransferase activity"/>
    <property type="evidence" value="ECO:0007669"/>
    <property type="project" value="TreeGrafter"/>
</dbReference>
<reference evidence="3" key="1">
    <citation type="submission" date="2020-10" db="EMBL/GenBank/DDBJ databases">
        <title>Taxonomic study of unclassified bacteria belonging to the class Ktedonobacteria.</title>
        <authorList>
            <person name="Yabe S."/>
            <person name="Wang C.M."/>
            <person name="Zheng Y."/>
            <person name="Sakai Y."/>
            <person name="Cavaletti L."/>
            <person name="Monciardini P."/>
            <person name="Donadio S."/>
        </authorList>
    </citation>
    <scope>NUCLEOTIDE SEQUENCE</scope>
    <source>
        <strain evidence="3">ID150040</strain>
    </source>
</reference>